<dbReference type="PANTHER" id="PTHR11361">
    <property type="entry name" value="DNA MISMATCH REPAIR PROTEIN MUTS FAMILY MEMBER"/>
    <property type="match status" value="1"/>
</dbReference>
<evidence type="ECO:0000256" key="3">
    <source>
        <dbReference type="ARBA" id="ARBA00022763"/>
    </source>
</evidence>
<dbReference type="GO" id="GO:0005739">
    <property type="term" value="C:mitochondrion"/>
    <property type="evidence" value="ECO:0007669"/>
    <property type="project" value="EnsemblFungi"/>
</dbReference>
<evidence type="ECO:0000313" key="8">
    <source>
        <dbReference type="EMBL" id="ODV89387.1"/>
    </source>
</evidence>
<dbReference type="GO" id="GO:0005634">
    <property type="term" value="C:nucleus"/>
    <property type="evidence" value="ECO:0007669"/>
    <property type="project" value="TreeGrafter"/>
</dbReference>
<dbReference type="GO" id="GO:0032139">
    <property type="term" value="F:dinucleotide insertion or deletion binding"/>
    <property type="evidence" value="ECO:0007669"/>
    <property type="project" value="EnsemblFungi"/>
</dbReference>
<keyword evidence="4" id="KW-0067">ATP-binding</keyword>
<dbReference type="Gene3D" id="3.30.420.110">
    <property type="entry name" value="MutS, connector domain"/>
    <property type="match status" value="1"/>
</dbReference>
<dbReference type="GO" id="GO:0032137">
    <property type="term" value="F:guanine/thymine mispair binding"/>
    <property type="evidence" value="ECO:0007669"/>
    <property type="project" value="EnsemblFungi"/>
</dbReference>
<evidence type="ECO:0000313" key="9">
    <source>
        <dbReference type="Proteomes" id="UP000095023"/>
    </source>
</evidence>
<dbReference type="InterPro" id="IPR027417">
    <property type="entry name" value="P-loop_NTPase"/>
</dbReference>
<feature type="non-terminal residue" evidence="8">
    <location>
        <position position="915"/>
    </location>
</feature>
<dbReference type="EMBL" id="KV453843">
    <property type="protein sequence ID" value="ODV89387.1"/>
    <property type="molecule type" value="Genomic_DNA"/>
</dbReference>
<dbReference type="InterPro" id="IPR007695">
    <property type="entry name" value="DNA_mismatch_repair_MutS-lik_N"/>
</dbReference>
<dbReference type="InterPro" id="IPR017261">
    <property type="entry name" value="DNA_mismatch_repair_MutS/MSH"/>
</dbReference>
<dbReference type="InterPro" id="IPR000432">
    <property type="entry name" value="DNA_mismatch_repair_MutS_C"/>
</dbReference>
<dbReference type="PIRSF" id="PIRSF037677">
    <property type="entry name" value="DNA_mis_repair_Msh6"/>
    <property type="match status" value="1"/>
</dbReference>
<dbReference type="Gene3D" id="3.40.1170.10">
    <property type="entry name" value="DNA repair protein MutS, domain I"/>
    <property type="match status" value="1"/>
</dbReference>
<dbReference type="InterPro" id="IPR007696">
    <property type="entry name" value="DNA_mismatch_repair_MutS_core"/>
</dbReference>
<feature type="domain" description="DNA mismatch repair proteins mutS family" evidence="7">
    <location>
        <begin position="790"/>
        <end position="806"/>
    </location>
</feature>
<evidence type="ECO:0000256" key="4">
    <source>
        <dbReference type="ARBA" id="ARBA00022840"/>
    </source>
</evidence>
<dbReference type="Gene3D" id="3.40.50.300">
    <property type="entry name" value="P-loop containing nucleotide triphosphate hydrolases"/>
    <property type="match status" value="1"/>
</dbReference>
<dbReference type="Pfam" id="PF00488">
    <property type="entry name" value="MutS_V"/>
    <property type="match status" value="1"/>
</dbReference>
<evidence type="ECO:0000256" key="6">
    <source>
        <dbReference type="ARBA" id="ARBA00023204"/>
    </source>
</evidence>
<dbReference type="SMART" id="SM00534">
    <property type="entry name" value="MUTSac"/>
    <property type="match status" value="1"/>
</dbReference>
<name>A0A1E4TCE1_9ASCO</name>
<evidence type="ECO:0000256" key="2">
    <source>
        <dbReference type="ARBA" id="ARBA00022741"/>
    </source>
</evidence>
<sequence length="915" mass="102692">LEKFDDGGSKKTRFTPVLDEVYDNIKKYDPCVVLTRLGGFYELYFDQAAKYGPLLNLKVSSRPTTAGLVPMAGFPFMHLQRYLAILVNKLNCHVAISEEFPPTPGSTTKNLYERRICRVITPGTLLDESFLDPMSSNYLLSVVPTPHQRASKNAKIGLAWIDLSTGDFFSQLTTPSLLSSDITRISPKEVLLPSLDDFPLPKRTAKPNSVPKALHEVYNSRKSKSYSVAFSPLQSPLTHSDFIDQWQTSFISELRHDAIEEFDEIQLAACSKVLEYVNYCVPDGTTRALPPVNFTHSSMLLLDSNSVSNLEIKKTLADGSTVGSLLQTIRRTSTQSGARRLLEWLLSPTTDIEEITFRQDLVEVLVTEDGQWLRNSIIARLRKIDDLRRLSHRFSIGRGSPDGMLALARSIHHISETEKLIREHTSGLKNQSLRKLVAKLNLSGPLALADEIQRTIDEVNLSIQHEMERQREQSAYEEISQEGATKHTKIITESPIFEAPEEKRWMGVDTEPWIILPHATHELEMLRSRYSDLIEEIRSLEHDLRDHIEINNTELRWSANYGYIVHFGSISASRRLLLDEHPPKLLTSTKSSAAFSWKPWVDLGNELGSIRLRIREEEKKILRRLKALILENYQQLQETSAIIDRIDIACSFAELAEEANLVRPVLTNDQKIEIKGGRHITVEAGLMERASGSFVPNDCYLKSPKTNHERVWVITGPNMAGKSTFLRQNVIIAILAQIGSYVPAESATIGIVDRIFSRIGAHDNLYRDQSTFMVEMIETAAILNNATPSSLVIMDEVGRGTSPDEGEAIAFGCLNHLYSVNKSRVLFATHFHNLAQHSATIGKIGVYCTGINDVDGEFWYDHKIRPGIAGYSHALKVAEMAGVPARALKFAKDVLEVKARSKQEAEEPVLAYASA</sequence>
<dbReference type="PROSITE" id="PS00486">
    <property type="entry name" value="DNA_MISMATCH_REPAIR_2"/>
    <property type="match status" value="1"/>
</dbReference>
<dbReference type="SUPFAM" id="SSF48334">
    <property type="entry name" value="DNA repair protein MutS, domain III"/>
    <property type="match status" value="1"/>
</dbReference>
<dbReference type="GO" id="GO:0140664">
    <property type="term" value="F:ATP-dependent DNA damage sensor activity"/>
    <property type="evidence" value="ECO:0007669"/>
    <property type="project" value="InterPro"/>
</dbReference>
<organism evidence="8 9">
    <name type="scientific">Tortispora caseinolytica NRRL Y-17796</name>
    <dbReference type="NCBI Taxonomy" id="767744"/>
    <lineage>
        <taxon>Eukaryota</taxon>
        <taxon>Fungi</taxon>
        <taxon>Dikarya</taxon>
        <taxon>Ascomycota</taxon>
        <taxon>Saccharomycotina</taxon>
        <taxon>Trigonopsidomycetes</taxon>
        <taxon>Trigonopsidales</taxon>
        <taxon>Trigonopsidaceae</taxon>
        <taxon>Tortispora</taxon>
    </lineage>
</organism>
<dbReference type="GO" id="GO:0043504">
    <property type="term" value="P:mitochondrial DNA repair"/>
    <property type="evidence" value="ECO:0007669"/>
    <property type="project" value="EnsemblFungi"/>
</dbReference>
<evidence type="ECO:0000256" key="1">
    <source>
        <dbReference type="ARBA" id="ARBA00006271"/>
    </source>
</evidence>
<protein>
    <recommendedName>
        <fullName evidence="7">DNA mismatch repair proteins mutS family domain-containing protein</fullName>
    </recommendedName>
</protein>
<keyword evidence="9" id="KW-1185">Reference proteome</keyword>
<keyword evidence="5" id="KW-0238">DNA-binding</keyword>
<dbReference type="AlphaFoldDB" id="A0A1E4TCE1"/>
<dbReference type="SMART" id="SM00533">
    <property type="entry name" value="MUTSd"/>
    <property type="match status" value="1"/>
</dbReference>
<dbReference type="Pfam" id="PF05192">
    <property type="entry name" value="MutS_III"/>
    <property type="match status" value="1"/>
</dbReference>
<dbReference type="GO" id="GO:0006298">
    <property type="term" value="P:mismatch repair"/>
    <property type="evidence" value="ECO:0007669"/>
    <property type="project" value="EnsemblFungi"/>
</dbReference>
<dbReference type="InterPro" id="IPR016151">
    <property type="entry name" value="DNA_mismatch_repair_MutS_N"/>
</dbReference>
<dbReference type="FunFam" id="3.40.50.300:FF:001238">
    <property type="entry name" value="DNA mismatch repair protein"/>
    <property type="match status" value="1"/>
</dbReference>
<feature type="non-terminal residue" evidence="8">
    <location>
        <position position="1"/>
    </location>
</feature>
<gene>
    <name evidence="8" type="ORF">CANCADRAFT_15349</name>
</gene>
<dbReference type="InterPro" id="IPR036187">
    <property type="entry name" value="DNA_mismatch_repair_MutS_sf"/>
</dbReference>
<reference evidence="9" key="1">
    <citation type="submission" date="2016-02" db="EMBL/GenBank/DDBJ databases">
        <title>Comparative genomics of biotechnologically important yeasts.</title>
        <authorList>
            <consortium name="DOE Joint Genome Institute"/>
            <person name="Riley R."/>
            <person name="Haridas S."/>
            <person name="Wolfe K.H."/>
            <person name="Lopes M.R."/>
            <person name="Hittinger C.T."/>
            <person name="Goker M."/>
            <person name="Salamov A."/>
            <person name="Wisecaver J."/>
            <person name="Long T.M."/>
            <person name="Aerts A.L."/>
            <person name="Barry K."/>
            <person name="Choi C."/>
            <person name="Clum A."/>
            <person name="Coughlan A.Y."/>
            <person name="Deshpande S."/>
            <person name="Douglass A.P."/>
            <person name="Hanson S.J."/>
            <person name="Klenk H.-P."/>
            <person name="Labutti K."/>
            <person name="Lapidus A."/>
            <person name="Lindquist E."/>
            <person name="Lipzen A."/>
            <person name="Meier-Kolthoff J.P."/>
            <person name="Ohm R.A."/>
            <person name="Otillar R.P."/>
            <person name="Pangilinan J."/>
            <person name="Peng Y."/>
            <person name="Rokas A."/>
            <person name="Rosa C.A."/>
            <person name="Scheuner C."/>
            <person name="Sibirny A.A."/>
            <person name="Slot J.C."/>
            <person name="Stielow J.B."/>
            <person name="Sun H."/>
            <person name="Kurtzman C.P."/>
            <person name="Blackwell M."/>
            <person name="Jeffries T.W."/>
            <person name="Grigoriev I.V."/>
        </authorList>
    </citation>
    <scope>NUCLEOTIDE SEQUENCE [LARGE SCALE GENOMIC DNA]</scope>
    <source>
        <strain evidence="9">NRRL Y-17796</strain>
    </source>
</reference>
<evidence type="ECO:0000256" key="5">
    <source>
        <dbReference type="ARBA" id="ARBA00023125"/>
    </source>
</evidence>
<dbReference type="InterPro" id="IPR007860">
    <property type="entry name" value="DNA_mmatch_repair_MutS_con_dom"/>
</dbReference>
<dbReference type="InterPro" id="IPR036678">
    <property type="entry name" value="MutS_con_dom_sf"/>
</dbReference>
<evidence type="ECO:0000259" key="7">
    <source>
        <dbReference type="PROSITE" id="PS00486"/>
    </source>
</evidence>
<dbReference type="PANTHER" id="PTHR11361:SF34">
    <property type="entry name" value="DNA MISMATCH REPAIR PROTEIN MSH1, MITOCHONDRIAL"/>
    <property type="match status" value="1"/>
</dbReference>
<dbReference type="GO" id="GO:0005524">
    <property type="term" value="F:ATP binding"/>
    <property type="evidence" value="ECO:0007669"/>
    <property type="project" value="UniProtKB-KW"/>
</dbReference>
<dbReference type="Proteomes" id="UP000095023">
    <property type="component" value="Unassembled WGS sequence"/>
</dbReference>
<keyword evidence="2" id="KW-0547">Nucleotide-binding</keyword>
<keyword evidence="6" id="KW-0234">DNA repair</keyword>
<dbReference type="Pfam" id="PF01624">
    <property type="entry name" value="MutS_I"/>
    <property type="match status" value="1"/>
</dbReference>
<proteinExistence type="inferred from homology"/>
<dbReference type="Gene3D" id="1.10.1420.10">
    <property type="match status" value="3"/>
</dbReference>
<dbReference type="GO" id="GO:0007005">
    <property type="term" value="P:mitochondrion organization"/>
    <property type="evidence" value="ECO:0007669"/>
    <property type="project" value="EnsemblFungi"/>
</dbReference>
<dbReference type="InterPro" id="IPR045076">
    <property type="entry name" value="MutS"/>
</dbReference>
<dbReference type="SUPFAM" id="SSF55271">
    <property type="entry name" value="DNA repair protein MutS, domain I"/>
    <property type="match status" value="1"/>
</dbReference>
<dbReference type="OrthoDB" id="2534523at2759"/>
<keyword evidence="3" id="KW-0227">DNA damage</keyword>
<dbReference type="Pfam" id="PF05188">
    <property type="entry name" value="MutS_II"/>
    <property type="match status" value="1"/>
</dbReference>
<comment type="similarity">
    <text evidence="1">Belongs to the DNA mismatch repair MutS family.</text>
</comment>
<dbReference type="SUPFAM" id="SSF52540">
    <property type="entry name" value="P-loop containing nucleoside triphosphate hydrolases"/>
    <property type="match status" value="1"/>
</dbReference>
<accession>A0A1E4TCE1</accession>
<dbReference type="SUPFAM" id="SSF53150">
    <property type="entry name" value="DNA repair protein MutS, domain II"/>
    <property type="match status" value="1"/>
</dbReference>